<dbReference type="PANTHER" id="PTHR23303">
    <property type="entry name" value="CARBOXYPEPTIDASE REGULATORY REGION-CONTAINING"/>
    <property type="match status" value="1"/>
</dbReference>
<evidence type="ECO:0000256" key="1">
    <source>
        <dbReference type="ARBA" id="ARBA00004613"/>
    </source>
</evidence>
<dbReference type="Pfam" id="PF01345">
    <property type="entry name" value="DUF11"/>
    <property type="match status" value="1"/>
</dbReference>
<feature type="transmembrane region" description="Helical" evidence="5">
    <location>
        <begin position="539"/>
        <end position="561"/>
    </location>
</feature>
<gene>
    <name evidence="9" type="ORF">KC614_02230</name>
</gene>
<dbReference type="Proteomes" id="UP000751518">
    <property type="component" value="Unassembled WGS sequence"/>
</dbReference>
<organism evidence="9 10">
    <name type="scientific">candidate division WWE3 bacterium</name>
    <dbReference type="NCBI Taxonomy" id="2053526"/>
    <lineage>
        <taxon>Bacteria</taxon>
        <taxon>Katanobacteria</taxon>
    </lineage>
</organism>
<protein>
    <submittedName>
        <fullName evidence="9">DUF11 domain-containing protein</fullName>
    </submittedName>
</protein>
<dbReference type="InterPro" id="IPR013783">
    <property type="entry name" value="Ig-like_fold"/>
</dbReference>
<feature type="compositionally biased region" description="Pro residues" evidence="4">
    <location>
        <begin position="377"/>
        <end position="394"/>
    </location>
</feature>
<dbReference type="InterPro" id="IPR047589">
    <property type="entry name" value="DUF11_rpt"/>
</dbReference>
<dbReference type="EMBL" id="JAGQKZ010000013">
    <property type="protein sequence ID" value="MCA9391999.1"/>
    <property type="molecule type" value="Genomic_DNA"/>
</dbReference>
<dbReference type="Gene3D" id="2.60.40.10">
    <property type="entry name" value="Immunoglobulins"/>
    <property type="match status" value="2"/>
</dbReference>
<evidence type="ECO:0000259" key="8">
    <source>
        <dbReference type="Pfam" id="PF17210"/>
    </source>
</evidence>
<dbReference type="InterPro" id="IPR001434">
    <property type="entry name" value="OmcB-like_DUF11"/>
</dbReference>
<dbReference type="GO" id="GO:0005576">
    <property type="term" value="C:extracellular region"/>
    <property type="evidence" value="ECO:0007669"/>
    <property type="project" value="UniProtKB-SubCell"/>
</dbReference>
<feature type="domain" description="DUF11" evidence="7">
    <location>
        <begin position="423"/>
        <end position="515"/>
    </location>
</feature>
<evidence type="ECO:0000313" key="10">
    <source>
        <dbReference type="Proteomes" id="UP000751518"/>
    </source>
</evidence>
<sequence>MKKLAFYSSTIFAFFLFFNTTFVSATDSFVRPIPTGETTLGDLVWNDANHNGIQDQGETGISGVLVTLTNDLLERPSLHTTTSKDGYYVFNSVPNGTYYLSFELPNGYAFTEKDQSKNDCIDSDVNAKTGNTDNFTLSTPNDVIDTCFDAGMYKIPEPTPTPYTCVTPTIANLSSNWTNNYNSIQINWSLNAGGNIFTDKDYYEIWRIAPGELDPAHPENYYLEKVATNLPMSTRSYTYNITGTGHDSYRFVVRIVASPTCHDQWAVCTMVRPAENRTIEWTNDYQTVSINWTVPANSVDDEINHIEIWRIAQGQLDPSNPDAYYLEQLANLPANARSFNYNIPFEADFYRFLIRIVGESGCHNQWAIGIAAPNIEPTPTPTAEPTPTLEPTPTPSILSNKLEIGIEKMVRKSGDTKWSKMVTVGPNDSVEFRIKIKNLGDYTLNNVKVGDVLPEHLELTSEASAWTINNLAPQDEVTLTLTAAVNADGLKAGTTTTVVNTASATYGNAYKNSDSAKVNIKTPKGQVLGDVDQLPDTGLFSNMIVGVILVGLLLAAIFYNAGTILNLKYKR</sequence>
<dbReference type="InterPro" id="IPR033764">
    <property type="entry name" value="Sdr_B"/>
</dbReference>
<evidence type="ECO:0000256" key="3">
    <source>
        <dbReference type="ARBA" id="ARBA00022729"/>
    </source>
</evidence>
<accession>A0A955LK77</accession>
<feature type="signal peptide" evidence="6">
    <location>
        <begin position="1"/>
        <end position="25"/>
    </location>
</feature>
<reference evidence="9" key="2">
    <citation type="journal article" date="2021" name="Microbiome">
        <title>Successional dynamics and alternative stable states in a saline activated sludge microbial community over 9 years.</title>
        <authorList>
            <person name="Wang Y."/>
            <person name="Ye J."/>
            <person name="Ju F."/>
            <person name="Liu L."/>
            <person name="Boyd J.A."/>
            <person name="Deng Y."/>
            <person name="Parks D.H."/>
            <person name="Jiang X."/>
            <person name="Yin X."/>
            <person name="Woodcroft B.J."/>
            <person name="Tyson G.W."/>
            <person name="Hugenholtz P."/>
            <person name="Polz M.F."/>
            <person name="Zhang T."/>
        </authorList>
    </citation>
    <scope>NUCLEOTIDE SEQUENCE</scope>
    <source>
        <strain evidence="9">HKST-UBA03</strain>
    </source>
</reference>
<dbReference type="PANTHER" id="PTHR23303:SF15">
    <property type="entry name" value="COLOSSIN-A"/>
    <property type="match status" value="1"/>
</dbReference>
<feature type="domain" description="SD-repeat containing protein B" evidence="8">
    <location>
        <begin position="39"/>
        <end position="151"/>
    </location>
</feature>
<evidence type="ECO:0000256" key="2">
    <source>
        <dbReference type="ARBA" id="ARBA00022525"/>
    </source>
</evidence>
<evidence type="ECO:0000259" key="7">
    <source>
        <dbReference type="Pfam" id="PF01345"/>
    </source>
</evidence>
<dbReference type="Pfam" id="PF17210">
    <property type="entry name" value="SdrD_B"/>
    <property type="match status" value="1"/>
</dbReference>
<keyword evidence="2" id="KW-0964">Secreted</keyword>
<dbReference type="NCBIfam" id="TIGR01451">
    <property type="entry name" value="B_ant_repeat"/>
    <property type="match status" value="1"/>
</dbReference>
<keyword evidence="5" id="KW-1133">Transmembrane helix</keyword>
<evidence type="ECO:0000256" key="4">
    <source>
        <dbReference type="SAM" id="MobiDB-lite"/>
    </source>
</evidence>
<proteinExistence type="predicted"/>
<evidence type="ECO:0000256" key="6">
    <source>
        <dbReference type="SAM" id="SignalP"/>
    </source>
</evidence>
<keyword evidence="5" id="KW-0472">Membrane</keyword>
<comment type="subcellular location">
    <subcellularLocation>
        <location evidence="1">Secreted</location>
    </subcellularLocation>
</comment>
<comment type="caution">
    <text evidence="9">The sequence shown here is derived from an EMBL/GenBank/DDBJ whole genome shotgun (WGS) entry which is preliminary data.</text>
</comment>
<dbReference type="AlphaFoldDB" id="A0A955LK77"/>
<dbReference type="SUPFAM" id="SSF117074">
    <property type="entry name" value="Hypothetical protein PA1324"/>
    <property type="match status" value="1"/>
</dbReference>
<dbReference type="InterPro" id="IPR051417">
    <property type="entry name" value="SDr/BOS_complex"/>
</dbReference>
<evidence type="ECO:0000256" key="5">
    <source>
        <dbReference type="SAM" id="Phobius"/>
    </source>
</evidence>
<feature type="chain" id="PRO_5036730394" evidence="6">
    <location>
        <begin position="26"/>
        <end position="571"/>
    </location>
</feature>
<feature type="region of interest" description="Disordered" evidence="4">
    <location>
        <begin position="377"/>
        <end position="396"/>
    </location>
</feature>
<evidence type="ECO:0000313" key="9">
    <source>
        <dbReference type="EMBL" id="MCA9391999.1"/>
    </source>
</evidence>
<keyword evidence="5" id="KW-0812">Transmembrane</keyword>
<reference evidence="9" key="1">
    <citation type="submission" date="2020-04" db="EMBL/GenBank/DDBJ databases">
        <authorList>
            <person name="Zhang T."/>
        </authorList>
    </citation>
    <scope>NUCLEOTIDE SEQUENCE</scope>
    <source>
        <strain evidence="9">HKST-UBA03</strain>
    </source>
</reference>
<keyword evidence="3 6" id="KW-0732">Signal</keyword>
<name>A0A955LK77_UNCKA</name>